<dbReference type="GO" id="GO:0030267">
    <property type="term" value="F:glyoxylate reductase (NADPH) activity"/>
    <property type="evidence" value="ECO:0007669"/>
    <property type="project" value="TreeGrafter"/>
</dbReference>
<dbReference type="InterPro" id="IPR006140">
    <property type="entry name" value="D-isomer_DH_NAD-bd"/>
</dbReference>
<dbReference type="SUPFAM" id="SSF51735">
    <property type="entry name" value="NAD(P)-binding Rossmann-fold domains"/>
    <property type="match status" value="1"/>
</dbReference>
<dbReference type="SUPFAM" id="SSF52283">
    <property type="entry name" value="Formate/glycerate dehydrogenase catalytic domain-like"/>
    <property type="match status" value="1"/>
</dbReference>
<dbReference type="Pfam" id="PF00389">
    <property type="entry name" value="2-Hacid_dh"/>
    <property type="match status" value="1"/>
</dbReference>
<gene>
    <name evidence="7" type="ORF">H0A62_05955</name>
</gene>
<keyword evidence="3" id="KW-0520">NAD</keyword>
<dbReference type="InterPro" id="IPR050223">
    <property type="entry name" value="D-isomer_2-hydroxyacid_DH"/>
</dbReference>
<dbReference type="PANTHER" id="PTHR10996:SF178">
    <property type="entry name" value="2-HYDROXYACID DEHYDROGENASE YGL185C-RELATED"/>
    <property type="match status" value="1"/>
</dbReference>
<evidence type="ECO:0000313" key="8">
    <source>
        <dbReference type="Proteomes" id="UP000554144"/>
    </source>
</evidence>
<evidence type="ECO:0000256" key="3">
    <source>
        <dbReference type="ARBA" id="ARBA00023027"/>
    </source>
</evidence>
<keyword evidence="2 4" id="KW-0560">Oxidoreductase</keyword>
<evidence type="ECO:0000259" key="5">
    <source>
        <dbReference type="Pfam" id="PF00389"/>
    </source>
</evidence>
<sequence length="321" mass="34596">MNTNPKIYVACNFPPEVLALFTTRFGAGYNDTGRVLHTDELIENAQGMDAIVLTATDRLDKTAVERLAPSIKVVCTYSVGNDHLDLDALQAKGIAVLSTPDVLDEACADTAWLLMLGAARRVIEGIDLIRGGTWQGWSPRQLIGRDVWGSRLGILGMGRIGRAIAKRARGFDMAVHYHNRNRLGAELEAGAQYHSSLESLARHSDFLCIACPASPSTRGLVNASILQLLPPDAVVCNISRGDIICDEDLLQALKTGTVAAAGLDVFAGEPNIHPEYRQLPNVFGLPHIGSSTLRTRLAMGELLCSGLQAWFSGGTPSNRVR</sequence>
<reference evidence="7 8" key="1">
    <citation type="submission" date="2020-07" db="EMBL/GenBank/DDBJ databases">
        <title>Taxonomic revisions and descriptions of new bacterial species based on genomic comparisons in the high-G+C-content subgroup of the family Alcaligenaceae.</title>
        <authorList>
            <person name="Szabo A."/>
            <person name="Felfoldi T."/>
        </authorList>
    </citation>
    <scope>NUCLEOTIDE SEQUENCE [LARGE SCALE GENOMIC DNA]</scope>
    <source>
        <strain evidence="7 8">DSM 25667</strain>
    </source>
</reference>
<name>A0A853GSH5_9BURK</name>
<evidence type="ECO:0000313" key="7">
    <source>
        <dbReference type="EMBL" id="NYT85141.1"/>
    </source>
</evidence>
<comment type="similarity">
    <text evidence="1 4">Belongs to the D-isomer specific 2-hydroxyacid dehydrogenase family.</text>
</comment>
<dbReference type="AlphaFoldDB" id="A0A853GSH5"/>
<dbReference type="Gene3D" id="3.40.50.720">
    <property type="entry name" value="NAD(P)-binding Rossmann-like Domain"/>
    <property type="match status" value="2"/>
</dbReference>
<evidence type="ECO:0000256" key="2">
    <source>
        <dbReference type="ARBA" id="ARBA00023002"/>
    </source>
</evidence>
<dbReference type="OrthoDB" id="9805416at2"/>
<proteinExistence type="inferred from homology"/>
<dbReference type="GO" id="GO:0016618">
    <property type="term" value="F:hydroxypyruvate reductase [NAD(P)H] activity"/>
    <property type="evidence" value="ECO:0007669"/>
    <property type="project" value="TreeGrafter"/>
</dbReference>
<dbReference type="FunFam" id="3.40.50.720:FF:000203">
    <property type="entry name" value="D-3-phosphoglycerate dehydrogenase (SerA)"/>
    <property type="match status" value="1"/>
</dbReference>
<protein>
    <submittedName>
        <fullName evidence="7">D-glycerate dehydrogenase</fullName>
    </submittedName>
</protein>
<dbReference type="PROSITE" id="PS00065">
    <property type="entry name" value="D_2_HYDROXYACID_DH_1"/>
    <property type="match status" value="1"/>
</dbReference>
<dbReference type="InterPro" id="IPR006139">
    <property type="entry name" value="D-isomer_2_OHA_DH_cat_dom"/>
</dbReference>
<dbReference type="RefSeq" id="WP_130037307.1">
    <property type="nucleotide sequence ID" value="NZ_JACCEV010000001.1"/>
</dbReference>
<feature type="domain" description="D-isomer specific 2-hydroxyacid dehydrogenase NAD-binding" evidence="6">
    <location>
        <begin position="114"/>
        <end position="289"/>
    </location>
</feature>
<keyword evidence="8" id="KW-1185">Reference proteome</keyword>
<dbReference type="GO" id="GO:0051287">
    <property type="term" value="F:NAD binding"/>
    <property type="evidence" value="ECO:0007669"/>
    <property type="project" value="InterPro"/>
</dbReference>
<evidence type="ECO:0000256" key="1">
    <source>
        <dbReference type="ARBA" id="ARBA00005854"/>
    </source>
</evidence>
<comment type="caution">
    <text evidence="7">The sequence shown here is derived from an EMBL/GenBank/DDBJ whole genome shotgun (WGS) entry which is preliminary data.</text>
</comment>
<dbReference type="CDD" id="cd05301">
    <property type="entry name" value="GDH"/>
    <property type="match status" value="1"/>
</dbReference>
<dbReference type="InterPro" id="IPR029752">
    <property type="entry name" value="D-isomer_DH_CS1"/>
</dbReference>
<dbReference type="GO" id="GO:0005829">
    <property type="term" value="C:cytosol"/>
    <property type="evidence" value="ECO:0007669"/>
    <property type="project" value="TreeGrafter"/>
</dbReference>
<evidence type="ECO:0000259" key="6">
    <source>
        <dbReference type="Pfam" id="PF02826"/>
    </source>
</evidence>
<feature type="domain" description="D-isomer specific 2-hydroxyacid dehydrogenase catalytic" evidence="5">
    <location>
        <begin position="35"/>
        <end position="320"/>
    </location>
</feature>
<dbReference type="Pfam" id="PF02826">
    <property type="entry name" value="2-Hacid_dh_C"/>
    <property type="match status" value="1"/>
</dbReference>
<organism evidence="7 8">
    <name type="scientific">Pollutimonas harenae</name>
    <dbReference type="NCBI Taxonomy" id="657015"/>
    <lineage>
        <taxon>Bacteria</taxon>
        <taxon>Pseudomonadati</taxon>
        <taxon>Pseudomonadota</taxon>
        <taxon>Betaproteobacteria</taxon>
        <taxon>Burkholderiales</taxon>
        <taxon>Alcaligenaceae</taxon>
        <taxon>Pollutimonas</taxon>
    </lineage>
</organism>
<evidence type="ECO:0000256" key="4">
    <source>
        <dbReference type="RuleBase" id="RU003719"/>
    </source>
</evidence>
<accession>A0A853GSH5</accession>
<dbReference type="PANTHER" id="PTHR10996">
    <property type="entry name" value="2-HYDROXYACID DEHYDROGENASE-RELATED"/>
    <property type="match status" value="1"/>
</dbReference>
<dbReference type="Proteomes" id="UP000554144">
    <property type="component" value="Unassembled WGS sequence"/>
</dbReference>
<dbReference type="InterPro" id="IPR036291">
    <property type="entry name" value="NAD(P)-bd_dom_sf"/>
</dbReference>
<dbReference type="EMBL" id="JACCEV010000001">
    <property type="protein sequence ID" value="NYT85141.1"/>
    <property type="molecule type" value="Genomic_DNA"/>
</dbReference>